<dbReference type="Pfam" id="PF00902">
    <property type="entry name" value="TatC"/>
    <property type="match status" value="1"/>
</dbReference>
<comment type="subunit">
    <text evidence="5">Forms a complex with TatA.</text>
</comment>
<keyword evidence="3 5" id="KW-1133">Transmembrane helix</keyword>
<dbReference type="PANTHER" id="PTHR30371:SF4">
    <property type="entry name" value="SEC-INDEPENDENT PROTEIN TRANSLOCASE PROTEIN TATCD"/>
    <property type="match status" value="1"/>
</dbReference>
<keyword evidence="7" id="KW-1185">Reference proteome</keyword>
<gene>
    <name evidence="5 6" type="primary">tatC</name>
    <name evidence="6" type="ORF">L2716_01980</name>
</gene>
<organism evidence="6 7">
    <name type="scientific">Pseudalkalibacillus berkeleyi</name>
    <dbReference type="NCBI Taxonomy" id="1069813"/>
    <lineage>
        <taxon>Bacteria</taxon>
        <taxon>Bacillati</taxon>
        <taxon>Bacillota</taxon>
        <taxon>Bacilli</taxon>
        <taxon>Bacillales</taxon>
        <taxon>Fictibacillaceae</taxon>
        <taxon>Pseudalkalibacillus</taxon>
    </lineage>
</organism>
<proteinExistence type="inferred from homology"/>
<dbReference type="Proteomes" id="UP001649381">
    <property type="component" value="Unassembled WGS sequence"/>
</dbReference>
<keyword evidence="5" id="KW-0813">Transport</keyword>
<comment type="similarity">
    <text evidence="5">Belongs to the TatC family.</text>
</comment>
<evidence type="ECO:0000313" key="6">
    <source>
        <dbReference type="EMBL" id="MCF6136480.1"/>
    </source>
</evidence>
<evidence type="ECO:0000256" key="5">
    <source>
        <dbReference type="HAMAP-Rule" id="MF_00902"/>
    </source>
</evidence>
<dbReference type="NCBIfam" id="TIGR00945">
    <property type="entry name" value="tatC"/>
    <property type="match status" value="1"/>
</dbReference>
<evidence type="ECO:0000256" key="1">
    <source>
        <dbReference type="ARBA" id="ARBA00004141"/>
    </source>
</evidence>
<feature type="transmembrane region" description="Helical" evidence="5">
    <location>
        <begin position="60"/>
        <end position="81"/>
    </location>
</feature>
<keyword evidence="4 5" id="KW-0472">Membrane</keyword>
<name>A0ABS9GYM9_9BACL</name>
<dbReference type="RefSeq" id="WP_236331268.1">
    <property type="nucleotide sequence ID" value="NZ_JAKIJS010000001.1"/>
</dbReference>
<evidence type="ECO:0000256" key="3">
    <source>
        <dbReference type="ARBA" id="ARBA00022989"/>
    </source>
</evidence>
<comment type="function">
    <text evidence="5">Part of the twin-arginine translocation (Tat) system that transports large folded proteins containing a characteristic twin-arginine motif in their signal peptide across membranes.</text>
</comment>
<feature type="transmembrane region" description="Helical" evidence="5">
    <location>
        <begin position="18"/>
        <end position="40"/>
    </location>
</feature>
<comment type="caution">
    <text evidence="6">The sequence shown here is derived from an EMBL/GenBank/DDBJ whole genome shotgun (WGS) entry which is preliminary data.</text>
</comment>
<evidence type="ECO:0000313" key="7">
    <source>
        <dbReference type="Proteomes" id="UP001649381"/>
    </source>
</evidence>
<accession>A0ABS9GYM9</accession>
<keyword evidence="2 5" id="KW-0812">Transmembrane</keyword>
<feature type="transmembrane region" description="Helical" evidence="5">
    <location>
        <begin position="149"/>
        <end position="175"/>
    </location>
</feature>
<dbReference type="PRINTS" id="PR01840">
    <property type="entry name" value="TATCFAMILY"/>
</dbReference>
<keyword evidence="5" id="KW-0653">Protein transport</keyword>
<keyword evidence="5" id="KW-0811">Translocation</keyword>
<dbReference type="InterPro" id="IPR002033">
    <property type="entry name" value="TatC"/>
</dbReference>
<dbReference type="HAMAP" id="MF_00902">
    <property type="entry name" value="TatC"/>
    <property type="match status" value="1"/>
</dbReference>
<feature type="transmembrane region" description="Helical" evidence="5">
    <location>
        <begin position="101"/>
        <end position="129"/>
    </location>
</feature>
<feature type="transmembrane region" description="Helical" evidence="5">
    <location>
        <begin position="187"/>
        <end position="205"/>
    </location>
</feature>
<comment type="subcellular location">
    <subcellularLocation>
        <location evidence="5">Cell membrane</location>
        <topology evidence="5">Multi-pass membrane protein</topology>
    </subcellularLocation>
    <subcellularLocation>
        <location evidence="1">Membrane</location>
        <topology evidence="1">Multi-pass membrane protein</topology>
    </subcellularLocation>
</comment>
<keyword evidence="5" id="KW-1003">Cell membrane</keyword>
<evidence type="ECO:0000256" key="2">
    <source>
        <dbReference type="ARBA" id="ARBA00022692"/>
    </source>
</evidence>
<feature type="transmembrane region" description="Helical" evidence="5">
    <location>
        <begin position="211"/>
        <end position="229"/>
    </location>
</feature>
<dbReference type="PANTHER" id="PTHR30371">
    <property type="entry name" value="SEC-INDEPENDENT PROTEIN TRANSLOCASE PROTEIN TATC"/>
    <property type="match status" value="1"/>
</dbReference>
<dbReference type="EMBL" id="JAKIJS010000001">
    <property type="protein sequence ID" value="MCF6136480.1"/>
    <property type="molecule type" value="Genomic_DNA"/>
</dbReference>
<protein>
    <recommendedName>
        <fullName evidence="5">Sec-independent protein translocase protein TatC</fullName>
    </recommendedName>
</protein>
<evidence type="ECO:0000256" key="4">
    <source>
        <dbReference type="ARBA" id="ARBA00023136"/>
    </source>
</evidence>
<reference evidence="6 7" key="1">
    <citation type="submission" date="2022-01" db="EMBL/GenBank/DDBJ databases">
        <title>Alkalihalobacillus sp. EGI L200015, a novel bacterium isolated from a salt lake sediment.</title>
        <authorList>
            <person name="Gao L."/>
            <person name="Fang B.-Z."/>
            <person name="Li W.-J."/>
        </authorList>
    </citation>
    <scope>NUCLEOTIDE SEQUENCE [LARGE SCALE GENOMIC DNA]</scope>
    <source>
        <strain evidence="6 7">KCTC 12718</strain>
    </source>
</reference>
<sequence length="244" mass="28392">MDQEMEVTEHLEELRKRIIWTLVMFIGFFITAFIFVEEIYEWLIRDIDQKLVILGPSEILWVYVILAGVCALSLTIPFAAYQTYKYIFPALNMKERKATLLFIPVLFILFLIGISFGYFIVFPMVLSFMEGLSGDHFQQMYTTEKYFRFMLQMTLPFGLLFELPVVITFLTTIGLLNPMILIKARKIAYFVLVVVAVSVTPPDFISDILVTVPLLLLYEISISFAKMIYKKKQQKERPDLKSVS</sequence>